<dbReference type="Proteomes" id="UP001054945">
    <property type="component" value="Unassembled WGS sequence"/>
</dbReference>
<reference evidence="1 2" key="1">
    <citation type="submission" date="2021-06" db="EMBL/GenBank/DDBJ databases">
        <title>Caerostris extrusa draft genome.</title>
        <authorList>
            <person name="Kono N."/>
            <person name="Arakawa K."/>
        </authorList>
    </citation>
    <scope>NUCLEOTIDE SEQUENCE [LARGE SCALE GENOMIC DNA]</scope>
</reference>
<dbReference type="EMBL" id="BPLR01004930">
    <property type="protein sequence ID" value="GIX98568.1"/>
    <property type="molecule type" value="Genomic_DNA"/>
</dbReference>
<evidence type="ECO:0000313" key="2">
    <source>
        <dbReference type="Proteomes" id="UP001054945"/>
    </source>
</evidence>
<sequence>MYVLTVFIGRRNPPRGDPGNQPPDPPVARTSISIYTYETVARIIHLKAKLAADWFRPTRLDSVTPATLVKDLQEVTTEMYDLCDKIDLKANENPSNDGRFLTENPIYSLPLSLRGCFLPHDSAKTFCPKGT</sequence>
<comment type="caution">
    <text evidence="1">The sequence shown here is derived from an EMBL/GenBank/DDBJ whole genome shotgun (WGS) entry which is preliminary data.</text>
</comment>
<keyword evidence="2" id="KW-1185">Reference proteome</keyword>
<proteinExistence type="predicted"/>
<evidence type="ECO:0000313" key="1">
    <source>
        <dbReference type="EMBL" id="GIX98568.1"/>
    </source>
</evidence>
<gene>
    <name evidence="1" type="ORF">CEXT_803581</name>
</gene>
<accession>A0AAV4PR03</accession>
<organism evidence="1 2">
    <name type="scientific">Caerostris extrusa</name>
    <name type="common">Bark spider</name>
    <name type="synonym">Caerostris bankana</name>
    <dbReference type="NCBI Taxonomy" id="172846"/>
    <lineage>
        <taxon>Eukaryota</taxon>
        <taxon>Metazoa</taxon>
        <taxon>Ecdysozoa</taxon>
        <taxon>Arthropoda</taxon>
        <taxon>Chelicerata</taxon>
        <taxon>Arachnida</taxon>
        <taxon>Araneae</taxon>
        <taxon>Araneomorphae</taxon>
        <taxon>Entelegynae</taxon>
        <taxon>Araneoidea</taxon>
        <taxon>Araneidae</taxon>
        <taxon>Caerostris</taxon>
    </lineage>
</organism>
<protein>
    <submittedName>
        <fullName evidence="1">Uncharacterized protein</fullName>
    </submittedName>
</protein>
<dbReference type="AlphaFoldDB" id="A0AAV4PR03"/>
<name>A0AAV4PR03_CAEEX</name>